<evidence type="ECO:0000313" key="14">
    <source>
        <dbReference type="EnsemblMetazoa" id="XP_011408026.1"/>
    </source>
</evidence>
<dbReference type="Gene3D" id="2.60.220.50">
    <property type="match status" value="1"/>
</dbReference>
<dbReference type="GO" id="GO:0007166">
    <property type="term" value="P:cell surface receptor signaling pathway"/>
    <property type="evidence" value="ECO:0007669"/>
    <property type="project" value="InterPro"/>
</dbReference>
<reference evidence="14" key="2">
    <citation type="submission" date="2024-06" db="UniProtKB">
        <authorList>
            <consortium name="EnsemblMetazoa"/>
        </authorList>
    </citation>
    <scope>IDENTIFICATION</scope>
</reference>
<evidence type="ECO:0008006" key="16">
    <source>
        <dbReference type="Google" id="ProtNLM"/>
    </source>
</evidence>
<protein>
    <recommendedName>
        <fullName evidence="16">G-protein coupled receptors family 2 profile 2 domain-containing protein</fullName>
    </recommendedName>
</protein>
<dbReference type="SUPFAM" id="SSF111418">
    <property type="entry name" value="Hormone receptor domain"/>
    <property type="match status" value="1"/>
</dbReference>
<evidence type="ECO:0000256" key="2">
    <source>
        <dbReference type="ARBA" id="ARBA00022692"/>
    </source>
</evidence>
<feature type="transmembrane region" description="Helical" evidence="10">
    <location>
        <begin position="279"/>
        <end position="301"/>
    </location>
</feature>
<keyword evidence="5 10" id="KW-0472">Membrane</keyword>
<proteinExistence type="predicted"/>
<keyword evidence="7" id="KW-0675">Receptor</keyword>
<evidence type="ECO:0000259" key="13">
    <source>
        <dbReference type="PROSITE" id="PS50261"/>
    </source>
</evidence>
<accession>A0AAN0IR77</accession>
<keyword evidence="2 10" id="KW-0812">Transmembrane</keyword>
<dbReference type="InterPro" id="IPR053066">
    <property type="entry name" value="ADGR_G7"/>
</dbReference>
<dbReference type="InterPro" id="IPR000832">
    <property type="entry name" value="GPCR_2_secretin-like"/>
</dbReference>
<feature type="compositionally biased region" description="Basic and acidic residues" evidence="9">
    <location>
        <begin position="591"/>
        <end position="605"/>
    </location>
</feature>
<dbReference type="PRINTS" id="PR00249">
    <property type="entry name" value="GPCRSECRETIN"/>
</dbReference>
<evidence type="ECO:0000259" key="12">
    <source>
        <dbReference type="PROSITE" id="PS50227"/>
    </source>
</evidence>
<evidence type="ECO:0000256" key="7">
    <source>
        <dbReference type="ARBA" id="ARBA00023170"/>
    </source>
</evidence>
<dbReference type="PANTHER" id="PTHR47767">
    <property type="entry name" value="ADHESION G PROTEIN-COUPLED RECEPTOR G7"/>
    <property type="match status" value="1"/>
</dbReference>
<feature type="transmembrane region" description="Helical" evidence="10">
    <location>
        <begin position="432"/>
        <end position="457"/>
    </location>
</feature>
<dbReference type="KEGG" id="aqu:105315179"/>
<comment type="subcellular location">
    <subcellularLocation>
        <location evidence="1">Membrane</location>
        <topology evidence="1">Multi-pass membrane protein</topology>
    </subcellularLocation>
</comment>
<keyword evidence="15" id="KW-1185">Reference proteome</keyword>
<dbReference type="PROSITE" id="PS50227">
    <property type="entry name" value="G_PROTEIN_RECEP_F2_3"/>
    <property type="match status" value="1"/>
</dbReference>
<dbReference type="Gene3D" id="4.10.1240.10">
    <property type="entry name" value="GPCR, family 2, extracellular hormone receptor domain"/>
    <property type="match status" value="1"/>
</dbReference>
<dbReference type="InterPro" id="IPR000203">
    <property type="entry name" value="GPS"/>
</dbReference>
<dbReference type="GeneID" id="105315179"/>
<dbReference type="SUPFAM" id="SSF81321">
    <property type="entry name" value="Family A G protein-coupled receptor-like"/>
    <property type="match status" value="1"/>
</dbReference>
<dbReference type="EnsemblMetazoa" id="XM_011409724.2">
    <property type="protein sequence ID" value="XP_011408026.1"/>
    <property type="gene ID" value="LOC105315179"/>
</dbReference>
<evidence type="ECO:0000256" key="4">
    <source>
        <dbReference type="ARBA" id="ARBA00023040"/>
    </source>
</evidence>
<feature type="region of interest" description="Disordered" evidence="9">
    <location>
        <begin position="564"/>
        <end position="605"/>
    </location>
</feature>
<dbReference type="Proteomes" id="UP000007879">
    <property type="component" value="Unassembled WGS sequence"/>
</dbReference>
<dbReference type="Pfam" id="PF00002">
    <property type="entry name" value="7tm_2"/>
    <property type="match status" value="1"/>
</dbReference>
<keyword evidence="8" id="KW-0807">Transducer</keyword>
<name>A0AAN0IR77_AMPQE</name>
<dbReference type="PROSITE" id="PS50261">
    <property type="entry name" value="G_PROTEIN_RECEP_F2_4"/>
    <property type="match status" value="1"/>
</dbReference>
<dbReference type="InterPro" id="IPR017981">
    <property type="entry name" value="GPCR_2-like_7TM"/>
</dbReference>
<dbReference type="InterPro" id="IPR001879">
    <property type="entry name" value="GPCR_2_extracellular_dom"/>
</dbReference>
<feature type="domain" description="G-protein coupled receptors family 2 profile 2" evidence="13">
    <location>
        <begin position="277"/>
        <end position="533"/>
    </location>
</feature>
<keyword evidence="4" id="KW-0297">G-protein coupled receptor</keyword>
<evidence type="ECO:0000259" key="11">
    <source>
        <dbReference type="PROSITE" id="PS50221"/>
    </source>
</evidence>
<dbReference type="Gene3D" id="1.20.1070.10">
    <property type="entry name" value="Rhodopsin 7-helix transmembrane proteins"/>
    <property type="match status" value="1"/>
</dbReference>
<feature type="transmembrane region" description="Helical" evidence="10">
    <location>
        <begin position="512"/>
        <end position="532"/>
    </location>
</feature>
<dbReference type="PANTHER" id="PTHR47767:SF2">
    <property type="entry name" value="GPS DOMAIN-CONTAINING PROTEIN"/>
    <property type="match status" value="1"/>
</dbReference>
<evidence type="ECO:0000256" key="5">
    <source>
        <dbReference type="ARBA" id="ARBA00023136"/>
    </source>
</evidence>
<evidence type="ECO:0000256" key="9">
    <source>
        <dbReference type="SAM" id="MobiDB-lite"/>
    </source>
</evidence>
<evidence type="ECO:0000256" key="3">
    <source>
        <dbReference type="ARBA" id="ARBA00022989"/>
    </source>
</evidence>
<reference evidence="15" key="1">
    <citation type="journal article" date="2010" name="Nature">
        <title>The Amphimedon queenslandica genome and the evolution of animal complexity.</title>
        <authorList>
            <person name="Srivastava M."/>
            <person name="Simakov O."/>
            <person name="Chapman J."/>
            <person name="Fahey B."/>
            <person name="Gauthier M.E."/>
            <person name="Mitros T."/>
            <person name="Richards G.S."/>
            <person name="Conaco C."/>
            <person name="Dacre M."/>
            <person name="Hellsten U."/>
            <person name="Larroux C."/>
            <person name="Putnam N.H."/>
            <person name="Stanke M."/>
            <person name="Adamska M."/>
            <person name="Darling A."/>
            <person name="Degnan S.M."/>
            <person name="Oakley T.H."/>
            <person name="Plachetzki D.C."/>
            <person name="Zhai Y."/>
            <person name="Adamski M."/>
            <person name="Calcino A."/>
            <person name="Cummins S.F."/>
            <person name="Goodstein D.M."/>
            <person name="Harris C."/>
            <person name="Jackson D.J."/>
            <person name="Leys S.P."/>
            <person name="Shu S."/>
            <person name="Woodcroft B.J."/>
            <person name="Vervoort M."/>
            <person name="Kosik K.S."/>
            <person name="Manning G."/>
            <person name="Degnan B.M."/>
            <person name="Rokhsar D.S."/>
        </authorList>
    </citation>
    <scope>NUCLEOTIDE SEQUENCE [LARGE SCALE GENOMIC DNA]</scope>
</reference>
<organism evidence="14 15">
    <name type="scientific">Amphimedon queenslandica</name>
    <name type="common">Sponge</name>
    <dbReference type="NCBI Taxonomy" id="400682"/>
    <lineage>
        <taxon>Eukaryota</taxon>
        <taxon>Metazoa</taxon>
        <taxon>Porifera</taxon>
        <taxon>Demospongiae</taxon>
        <taxon>Heteroscleromorpha</taxon>
        <taxon>Haplosclerida</taxon>
        <taxon>Niphatidae</taxon>
        <taxon>Amphimedon</taxon>
    </lineage>
</organism>
<evidence type="ECO:0000256" key="8">
    <source>
        <dbReference type="ARBA" id="ARBA00023224"/>
    </source>
</evidence>
<dbReference type="GO" id="GO:0004930">
    <property type="term" value="F:G protein-coupled receptor activity"/>
    <property type="evidence" value="ECO:0007669"/>
    <property type="project" value="UniProtKB-KW"/>
</dbReference>
<feature type="domain" description="GAIN-B" evidence="11">
    <location>
        <begin position="76"/>
        <end position="264"/>
    </location>
</feature>
<feature type="transmembrane region" description="Helical" evidence="10">
    <location>
        <begin position="381"/>
        <end position="403"/>
    </location>
</feature>
<feature type="compositionally biased region" description="Polar residues" evidence="9">
    <location>
        <begin position="571"/>
        <end position="581"/>
    </location>
</feature>
<evidence type="ECO:0000256" key="10">
    <source>
        <dbReference type="SAM" id="Phobius"/>
    </source>
</evidence>
<dbReference type="InterPro" id="IPR036445">
    <property type="entry name" value="GPCR_2_extracell_dom_sf"/>
</dbReference>
<dbReference type="InterPro" id="IPR046338">
    <property type="entry name" value="GAIN_dom_sf"/>
</dbReference>
<dbReference type="AlphaFoldDB" id="A0AAN0IR77"/>
<dbReference type="CDD" id="cd15040">
    <property type="entry name" value="7tmB2_Adhesion"/>
    <property type="match status" value="1"/>
</dbReference>
<feature type="transmembrane region" description="Helical" evidence="10">
    <location>
        <begin position="478"/>
        <end position="500"/>
    </location>
</feature>
<dbReference type="RefSeq" id="XP_011408026.1">
    <property type="nucleotide sequence ID" value="XM_011409724.2"/>
</dbReference>
<feature type="transmembrane region" description="Helical" evidence="10">
    <location>
        <begin position="313"/>
        <end position="331"/>
    </location>
</feature>
<dbReference type="GO" id="GO:0016020">
    <property type="term" value="C:membrane"/>
    <property type="evidence" value="ECO:0007669"/>
    <property type="project" value="UniProtKB-SubCell"/>
</dbReference>
<dbReference type="Pfam" id="PF01825">
    <property type="entry name" value="GPS"/>
    <property type="match status" value="1"/>
</dbReference>
<evidence type="ECO:0000256" key="6">
    <source>
        <dbReference type="ARBA" id="ARBA00023157"/>
    </source>
</evidence>
<keyword evidence="6" id="KW-1015">Disulfide bond</keyword>
<feature type="domain" description="G-protein coupled receptors family 2 profile 1" evidence="12">
    <location>
        <begin position="1"/>
        <end position="60"/>
    </location>
</feature>
<feature type="transmembrane region" description="Helical" evidence="10">
    <location>
        <begin position="337"/>
        <end position="360"/>
    </location>
</feature>
<evidence type="ECO:0000313" key="15">
    <source>
        <dbReference type="Proteomes" id="UP000007879"/>
    </source>
</evidence>
<dbReference type="SMART" id="SM00303">
    <property type="entry name" value="GPS"/>
    <property type="match status" value="1"/>
</dbReference>
<dbReference type="InterPro" id="IPR057244">
    <property type="entry name" value="GAIN_B"/>
</dbReference>
<dbReference type="PROSITE" id="PS50221">
    <property type="entry name" value="GAIN_B"/>
    <property type="match status" value="1"/>
</dbReference>
<keyword evidence="3 10" id="KW-1133">Transmembrane helix</keyword>
<sequence>ACENSTIVTNRGTFQWPVTPVGSLAFLTCPHGPIGARAIRQCRRNGVWDTHDISNCADPKITAEFVSIADTNVTAENVVQVAQNLSEVVMTASQPGDQNEYNLRNVSSLLVQTANLFSSPNVITVLSTKEVSMATKSTVEILDNVQEWPSPVVATQSNNIIQSFERIVEALISQENFTNLIIIETGIAFQGLRVQKTNFSSITFSGSPLTGITDDPVSYDISGRGNWSTDGCTTTVDSDTNGTVTCSCNHLTNFACLVDISTRTGNLPPPRPVTVTLEIVSYIGVCLSLLGLVLTILTLLIFKSLRQRDTSKFHIQLCLSLIFMLIVFVVGIDRVSVRAGCITVGVLIHYFALVSWMWMGAEAVLMFQKLVIVFTNLTWKYFLIVSITCWGLPLLPVAIVLSVDVDHYITFYEHTEEGFCFLGQLNMFLTAFFVPVMIILILNSIIYILVLCLLILHTLKKNKRLQKSTMKLSQAIKMLLSFTGIMLLFGLTWIFAVFTFTSEPGVSYTVQFFFAFFNAFQGFFIFVFFIVLSNDSRTAWKSLLCRCMMNNEQQTSKYNLSSLNSKKKRFPNSNTYSSSETGNERCLPSLSKEDNVSASQEKKSDDLDLVQLKGTHEKCDSTSTHECSSL</sequence>
<evidence type="ECO:0000256" key="1">
    <source>
        <dbReference type="ARBA" id="ARBA00004141"/>
    </source>
</evidence>